<reference evidence="1 2" key="1">
    <citation type="submission" date="2011-01" db="EMBL/GenBank/DDBJ databases">
        <title>Complete sequence of Shewanella putrefaciens 200.</title>
        <authorList>
            <consortium name="US DOE Joint Genome Institute"/>
            <person name="Lucas S."/>
            <person name="Copeland A."/>
            <person name="Lapidus A."/>
            <person name="Cheng J.-F."/>
            <person name="Bruce D."/>
            <person name="Goodwin L."/>
            <person name="Pitluck S."/>
            <person name="Munk A.C."/>
            <person name="Detter J.C."/>
            <person name="Han C."/>
            <person name="Tapia R."/>
            <person name="Land M."/>
            <person name="Hauser L."/>
            <person name="Chang Y.-J."/>
            <person name="Jeffries C."/>
            <person name="Kyrpides N."/>
            <person name="Ivanova N."/>
            <person name="Mikhailova N."/>
            <person name="Kolker E."/>
            <person name="Lawrence C."/>
            <person name="McCue L.A."/>
            <person name="DiChristina T."/>
            <person name="Nealson K."/>
            <person name="Fredrickson J.K."/>
            <person name="Woyke T."/>
        </authorList>
    </citation>
    <scope>NUCLEOTIDE SEQUENCE [LARGE SCALE GENOMIC DNA]</scope>
    <source>
        <strain evidence="1 2">200</strain>
    </source>
</reference>
<proteinExistence type="predicted"/>
<sequence length="98" mass="11154">MGFKDAKRQLLECLASGNILHEQRNDIDIKNLLATGQISVGDVSDIIGRVRGNCYESSPHHVVSDIEVHIVKTVHQSVHWYIKWYFVEPNSVFISVHN</sequence>
<dbReference type="Proteomes" id="UP000008209">
    <property type="component" value="Chromosome"/>
</dbReference>
<protein>
    <submittedName>
        <fullName evidence="1">Uncharacterized protein</fullName>
    </submittedName>
</protein>
<evidence type="ECO:0000313" key="2">
    <source>
        <dbReference type="Proteomes" id="UP000008209"/>
    </source>
</evidence>
<dbReference type="EMBL" id="CP002457">
    <property type="protein sequence ID" value="ADV55031.1"/>
    <property type="molecule type" value="Genomic_DNA"/>
</dbReference>
<evidence type="ECO:0000313" key="1">
    <source>
        <dbReference type="EMBL" id="ADV55031.1"/>
    </source>
</evidence>
<name>E6XS76_SHEP2</name>
<gene>
    <name evidence="1" type="ordered locus">Sput200_2600</name>
</gene>
<organism evidence="1 2">
    <name type="scientific">Shewanella putrefaciens (strain 200)</name>
    <dbReference type="NCBI Taxonomy" id="399804"/>
    <lineage>
        <taxon>Bacteria</taxon>
        <taxon>Pseudomonadati</taxon>
        <taxon>Pseudomonadota</taxon>
        <taxon>Gammaproteobacteria</taxon>
        <taxon>Alteromonadales</taxon>
        <taxon>Shewanellaceae</taxon>
        <taxon>Shewanella</taxon>
    </lineage>
</organism>
<dbReference type="HOGENOM" id="CLU_2357552_0_0_6"/>
<dbReference type="OrthoDB" id="7864804at2"/>
<accession>E6XS76</accession>
<dbReference type="AlphaFoldDB" id="E6XS76"/>
<dbReference type="KEGG" id="shp:Sput200_2600"/>
<dbReference type="PATRIC" id="fig|399804.5.peg.2701"/>